<evidence type="ECO:0000313" key="5">
    <source>
        <dbReference type="EMBL" id="RSH93495.1"/>
    </source>
</evidence>
<evidence type="ECO:0000256" key="2">
    <source>
        <dbReference type="ARBA" id="ARBA00023002"/>
    </source>
</evidence>
<evidence type="ECO:0008006" key="7">
    <source>
        <dbReference type="Google" id="ProtNLM"/>
    </source>
</evidence>
<reference evidence="5 6" key="1">
    <citation type="submission" date="2018-11" db="EMBL/GenBank/DDBJ databases">
        <title>Genome sequence of Saitozyma podzolica DSM 27192.</title>
        <authorList>
            <person name="Aliyu H."/>
            <person name="Gorte O."/>
            <person name="Ochsenreither K."/>
        </authorList>
    </citation>
    <scope>NUCLEOTIDE SEQUENCE [LARGE SCALE GENOMIC DNA]</scope>
    <source>
        <strain evidence="5 6">DSM 27192</strain>
    </source>
</reference>
<dbReference type="InterPro" id="IPR036291">
    <property type="entry name" value="NAD(P)-bd_dom_sf"/>
</dbReference>
<keyword evidence="6" id="KW-1185">Reference proteome</keyword>
<feature type="domain" description="Gfo/Idh/MocA-like oxidoreductase C-terminal" evidence="4">
    <location>
        <begin position="146"/>
        <end position="370"/>
    </location>
</feature>
<dbReference type="InterPro" id="IPR004104">
    <property type="entry name" value="Gfo/Idh/MocA-like_OxRdtase_C"/>
</dbReference>
<dbReference type="STRING" id="1890683.A0A427YQZ9"/>
<evidence type="ECO:0000259" key="3">
    <source>
        <dbReference type="Pfam" id="PF01408"/>
    </source>
</evidence>
<dbReference type="Gene3D" id="3.30.360.10">
    <property type="entry name" value="Dihydrodipicolinate Reductase, domain 2"/>
    <property type="match status" value="1"/>
</dbReference>
<dbReference type="PANTHER" id="PTHR43708">
    <property type="entry name" value="CONSERVED EXPRESSED OXIDOREDUCTASE (EUROFUNG)"/>
    <property type="match status" value="1"/>
</dbReference>
<comment type="similarity">
    <text evidence="1">Belongs to the Gfo/Idh/MocA family.</text>
</comment>
<gene>
    <name evidence="5" type="ORF">EHS25_007851</name>
</gene>
<dbReference type="AlphaFoldDB" id="A0A427YQZ9"/>
<name>A0A427YQZ9_9TREE</name>
<dbReference type="PANTHER" id="PTHR43708:SF5">
    <property type="entry name" value="CONSERVED EXPRESSED OXIDOREDUCTASE (EUROFUNG)-RELATED"/>
    <property type="match status" value="1"/>
</dbReference>
<proteinExistence type="inferred from homology"/>
<dbReference type="OrthoDB" id="446809at2759"/>
<evidence type="ECO:0000259" key="4">
    <source>
        <dbReference type="Pfam" id="PF02894"/>
    </source>
</evidence>
<dbReference type="InterPro" id="IPR051317">
    <property type="entry name" value="Gfo/Idh/MocA_oxidoreduct"/>
</dbReference>
<protein>
    <recommendedName>
        <fullName evidence="7">Gfo/Idh/MocA-like oxidoreductase N-terminal domain-containing protein</fullName>
    </recommendedName>
</protein>
<feature type="domain" description="Gfo/Idh/MocA-like oxidoreductase N-terminal" evidence="3">
    <location>
        <begin position="5"/>
        <end position="129"/>
    </location>
</feature>
<evidence type="ECO:0000313" key="6">
    <source>
        <dbReference type="Proteomes" id="UP000279259"/>
    </source>
</evidence>
<dbReference type="Pfam" id="PF02894">
    <property type="entry name" value="GFO_IDH_MocA_C"/>
    <property type="match status" value="1"/>
</dbReference>
<dbReference type="Pfam" id="PF01408">
    <property type="entry name" value="GFO_IDH_MocA"/>
    <property type="match status" value="1"/>
</dbReference>
<comment type="caution">
    <text evidence="5">The sequence shown here is derived from an EMBL/GenBank/DDBJ whole genome shotgun (WGS) entry which is preliminary data.</text>
</comment>
<dbReference type="GO" id="GO:0016491">
    <property type="term" value="F:oxidoreductase activity"/>
    <property type="evidence" value="ECO:0007669"/>
    <property type="project" value="UniProtKB-KW"/>
</dbReference>
<evidence type="ECO:0000256" key="1">
    <source>
        <dbReference type="ARBA" id="ARBA00010928"/>
    </source>
</evidence>
<keyword evidence="2" id="KW-0560">Oxidoreductase</keyword>
<dbReference type="Proteomes" id="UP000279259">
    <property type="component" value="Unassembled WGS sequence"/>
</dbReference>
<dbReference type="EMBL" id="RSCD01000004">
    <property type="protein sequence ID" value="RSH93495.1"/>
    <property type="molecule type" value="Genomic_DNA"/>
</dbReference>
<dbReference type="GO" id="GO:0000166">
    <property type="term" value="F:nucleotide binding"/>
    <property type="evidence" value="ECO:0007669"/>
    <property type="project" value="InterPro"/>
</dbReference>
<accession>A0A427YQZ9</accession>
<sequence length="373" mass="40946">MAPPIKVGIVGYGFSARTFHIPFILSIPDLAVHAFLQRGAAPSVRGQPGSSCTDDYPSAKRYDNAEGFFGDKETELVVVTTGVGSHAELAEKALRAGKHVVVEKPFTGTSEEADRLIALQKETGKILTVFQSRRYDSDFRTLQKILASGGMGSIRECEIHYDWDIFFDRVGKTPYQPGDGMMFGLGSHTIDQALAMFGPPASVTGFYRTIKGSSSKTDDWFTVILQYEGEQAELFVTIKTMMGSKMKPNLKYFVRGETGSFIKFGWDPQEEQIVAGIKPSDPSYGVESPDIYGTLTTSKQVDPAQKDLVGDGEWWVGKYPSVKGDITDFYRDVVKAVRGEAGVVCKAEQSRNGIKIIELGRESAETGRTLPFV</sequence>
<organism evidence="5 6">
    <name type="scientific">Saitozyma podzolica</name>
    <dbReference type="NCBI Taxonomy" id="1890683"/>
    <lineage>
        <taxon>Eukaryota</taxon>
        <taxon>Fungi</taxon>
        <taxon>Dikarya</taxon>
        <taxon>Basidiomycota</taxon>
        <taxon>Agaricomycotina</taxon>
        <taxon>Tremellomycetes</taxon>
        <taxon>Tremellales</taxon>
        <taxon>Trimorphomycetaceae</taxon>
        <taxon>Saitozyma</taxon>
    </lineage>
</organism>
<dbReference type="InterPro" id="IPR000683">
    <property type="entry name" value="Gfo/Idh/MocA-like_OxRdtase_N"/>
</dbReference>
<dbReference type="SUPFAM" id="SSF51735">
    <property type="entry name" value="NAD(P)-binding Rossmann-fold domains"/>
    <property type="match status" value="1"/>
</dbReference>
<dbReference type="Gene3D" id="3.40.50.720">
    <property type="entry name" value="NAD(P)-binding Rossmann-like Domain"/>
    <property type="match status" value="1"/>
</dbReference>